<keyword evidence="1" id="KW-0472">Membrane</keyword>
<keyword evidence="1" id="KW-1133">Transmembrane helix</keyword>
<keyword evidence="1" id="KW-0812">Transmembrane</keyword>
<organism evidence="2 3">
    <name type="scientific">Aliiroseovarius crassostreae</name>
    <dbReference type="NCBI Taxonomy" id="154981"/>
    <lineage>
        <taxon>Bacteria</taxon>
        <taxon>Pseudomonadati</taxon>
        <taxon>Pseudomonadota</taxon>
        <taxon>Alphaproteobacteria</taxon>
        <taxon>Rhodobacterales</taxon>
        <taxon>Paracoccaceae</taxon>
        <taxon>Aliiroseovarius</taxon>
    </lineage>
</organism>
<accession>A0A9Q9H816</accession>
<sequence>MTQIAALAMPKPRTKPGRRTIGDRRLISGWWILPVAALAIPMWIVLLRIFLSLF</sequence>
<dbReference type="AlphaFoldDB" id="A0A9Q9H816"/>
<name>A0A9Q9H816_9RHOB</name>
<protein>
    <submittedName>
        <fullName evidence="2">Uncharacterized protein</fullName>
    </submittedName>
</protein>
<dbReference type="RefSeq" id="WP_173486208.1">
    <property type="nucleotide sequence ID" value="NZ_CP080772.1"/>
</dbReference>
<dbReference type="EMBL" id="CP080776">
    <property type="protein sequence ID" value="UWP95273.1"/>
    <property type="molecule type" value="Genomic_DNA"/>
</dbReference>
<feature type="transmembrane region" description="Helical" evidence="1">
    <location>
        <begin position="30"/>
        <end position="51"/>
    </location>
</feature>
<dbReference type="GeneID" id="75104470"/>
<dbReference type="Proteomes" id="UP001057991">
    <property type="component" value="Chromosome"/>
</dbReference>
<evidence type="ECO:0000256" key="1">
    <source>
        <dbReference type="SAM" id="Phobius"/>
    </source>
</evidence>
<gene>
    <name evidence="2" type="ORF">K3X48_14045</name>
</gene>
<proteinExistence type="predicted"/>
<evidence type="ECO:0000313" key="2">
    <source>
        <dbReference type="EMBL" id="UWP95273.1"/>
    </source>
</evidence>
<reference evidence="2" key="1">
    <citation type="submission" date="2021-08" db="EMBL/GenBank/DDBJ databases">
        <authorList>
            <person name="Nwanade C."/>
            <person name="Wang M."/>
            <person name="Masoudi A."/>
            <person name="Yu Z."/>
            <person name="Liu J."/>
        </authorList>
    </citation>
    <scope>NUCLEOTIDE SEQUENCE</scope>
    <source>
        <strain evidence="2">S056</strain>
    </source>
</reference>
<evidence type="ECO:0000313" key="3">
    <source>
        <dbReference type="Proteomes" id="UP001057991"/>
    </source>
</evidence>